<proteinExistence type="predicted"/>
<sequence length="464" mass="52695">MAKNKKIVNGQLSFFDLLAGYEREAVETQITVPEIKGITGELFDWQKAPTDALKAILLDKENEDYKNQRAFFIFGEVGVGKTYISCYIAKDWQGEVKIIAPIGTHKNWKSCLKLFGVENAEIVETIDFDIFTTIDPENLLIIVDEIHNNVKDTEWLNLYSCFVKAGVTLLGLTGTPFEKQINVFAKAALILSNLDVPRLKAGQVKKYLSQVVPYHGISLSKPAENIQPHYITKTKEIAIEMSSEQRAFYDFMVARTGKLDISNFQLAKATDNFVDFGDTETFFTKRDTGRYFVGYKAEDKCENQKLVALRKETFTLSGKTLVYVNTKKALEFLEKEGFDTLTFEDKEKTEELIHQHYETKDILVVCTTEVKEGINLDEITNIIWYQTPKNAVDFTQCNGRMLRGVPEKDTVKNVIQIFSHNTIQEKVANQLAAVVTGNNISIASESSETWETRLEAFLRNVQSM</sequence>
<dbReference type="Pfam" id="PF00271">
    <property type="entry name" value="Helicase_C"/>
    <property type="match status" value="1"/>
</dbReference>
<keyword evidence="3" id="KW-1185">Reference proteome</keyword>
<name>A0A387BBL0_9LACT</name>
<feature type="domain" description="Helicase C-terminal" evidence="1">
    <location>
        <begin position="301"/>
        <end position="455"/>
    </location>
</feature>
<dbReference type="OrthoDB" id="18878at2"/>
<dbReference type="InterPro" id="IPR001650">
    <property type="entry name" value="Helicase_C-like"/>
</dbReference>
<organism evidence="2 3">
    <name type="scientific">Lactococcus allomyrinae</name>
    <dbReference type="NCBI Taxonomy" id="2419773"/>
    <lineage>
        <taxon>Bacteria</taxon>
        <taxon>Bacillati</taxon>
        <taxon>Bacillota</taxon>
        <taxon>Bacilli</taxon>
        <taxon>Lactobacillales</taxon>
        <taxon>Streptococcaceae</taxon>
        <taxon>Lactococcus</taxon>
    </lineage>
</organism>
<reference evidence="2 3" key="1">
    <citation type="submission" date="2018-09" db="EMBL/GenBank/DDBJ databases">
        <title>Genome sequencing of strain 1JSPR-7.</title>
        <authorList>
            <person name="Heo J."/>
            <person name="Kim S.-J."/>
            <person name="Kwon S.-W."/>
        </authorList>
    </citation>
    <scope>NUCLEOTIDE SEQUENCE [LARGE SCALE GENOMIC DNA]</scope>
    <source>
        <strain evidence="2 3">1JSPR-7</strain>
    </source>
</reference>
<protein>
    <recommendedName>
        <fullName evidence="1">Helicase C-terminal domain-containing protein</fullName>
    </recommendedName>
</protein>
<dbReference type="EMBL" id="CP032627">
    <property type="protein sequence ID" value="AYF99797.1"/>
    <property type="molecule type" value="Genomic_DNA"/>
</dbReference>
<gene>
    <name evidence="2" type="ORF">D7I46_01080</name>
</gene>
<dbReference type="KEGG" id="lact:D7I46_01080"/>
<dbReference type="Gene3D" id="3.40.50.300">
    <property type="entry name" value="P-loop containing nucleotide triphosphate hydrolases"/>
    <property type="match status" value="2"/>
</dbReference>
<dbReference type="Proteomes" id="UP000269374">
    <property type="component" value="Chromosome"/>
</dbReference>
<dbReference type="PROSITE" id="PS51194">
    <property type="entry name" value="HELICASE_CTER"/>
    <property type="match status" value="1"/>
</dbReference>
<evidence type="ECO:0000313" key="2">
    <source>
        <dbReference type="EMBL" id="AYF99797.1"/>
    </source>
</evidence>
<evidence type="ECO:0000313" key="3">
    <source>
        <dbReference type="Proteomes" id="UP000269374"/>
    </source>
</evidence>
<dbReference type="RefSeq" id="WP_120771186.1">
    <property type="nucleotide sequence ID" value="NZ_CP032627.1"/>
</dbReference>
<evidence type="ECO:0000259" key="1">
    <source>
        <dbReference type="PROSITE" id="PS51194"/>
    </source>
</evidence>
<dbReference type="SUPFAM" id="SSF52540">
    <property type="entry name" value="P-loop containing nucleoside triphosphate hydrolases"/>
    <property type="match status" value="1"/>
</dbReference>
<dbReference type="InterPro" id="IPR027417">
    <property type="entry name" value="P-loop_NTPase"/>
</dbReference>
<dbReference type="AlphaFoldDB" id="A0A387BBL0"/>
<accession>A0A387BBL0</accession>